<protein>
    <recommendedName>
        <fullName evidence="7">Lipid droplet-associated hydrolase</fullName>
    </recommendedName>
</protein>
<dbReference type="Gene3D" id="3.40.50.1820">
    <property type="entry name" value="alpha/beta hydrolase"/>
    <property type="match status" value="1"/>
</dbReference>
<reference evidence="5 6" key="1">
    <citation type="submission" date="2022-09" db="EMBL/GenBank/DDBJ databases">
        <authorList>
            <person name="Palmer J.M."/>
        </authorList>
    </citation>
    <scope>NUCLEOTIDE SEQUENCE [LARGE SCALE GENOMIC DNA]</scope>
    <source>
        <strain evidence="5 6">DSM 7382</strain>
    </source>
</reference>
<evidence type="ECO:0000256" key="4">
    <source>
        <dbReference type="ARBA" id="ARBA00022801"/>
    </source>
</evidence>
<dbReference type="AlphaFoldDB" id="A0AAW0FK67"/>
<dbReference type="GO" id="GO:0005811">
    <property type="term" value="C:lipid droplet"/>
    <property type="evidence" value="ECO:0007669"/>
    <property type="project" value="UniProtKB-SubCell"/>
</dbReference>
<organism evidence="5 6">
    <name type="scientific">Cerrena zonata</name>
    <dbReference type="NCBI Taxonomy" id="2478898"/>
    <lineage>
        <taxon>Eukaryota</taxon>
        <taxon>Fungi</taxon>
        <taxon>Dikarya</taxon>
        <taxon>Basidiomycota</taxon>
        <taxon>Agaricomycotina</taxon>
        <taxon>Agaricomycetes</taxon>
        <taxon>Polyporales</taxon>
        <taxon>Cerrenaceae</taxon>
        <taxon>Cerrena</taxon>
    </lineage>
</organism>
<gene>
    <name evidence="5" type="ORF">QCA50_016354</name>
</gene>
<accession>A0AAW0FK67</accession>
<evidence type="ECO:0000313" key="5">
    <source>
        <dbReference type="EMBL" id="KAK7680572.1"/>
    </source>
</evidence>
<proteinExistence type="inferred from homology"/>
<evidence type="ECO:0000256" key="2">
    <source>
        <dbReference type="ARBA" id="ARBA00008300"/>
    </source>
</evidence>
<dbReference type="InterPro" id="IPR029058">
    <property type="entry name" value="AB_hydrolase_fold"/>
</dbReference>
<evidence type="ECO:0000256" key="3">
    <source>
        <dbReference type="ARBA" id="ARBA00022677"/>
    </source>
</evidence>
<keyword evidence="6" id="KW-1185">Reference proteome</keyword>
<dbReference type="PANTHER" id="PTHR13390:SF0">
    <property type="entry name" value="LIPID DROPLET-ASSOCIATED HYDROLASE"/>
    <property type="match status" value="1"/>
</dbReference>
<dbReference type="GO" id="GO:0019915">
    <property type="term" value="P:lipid storage"/>
    <property type="evidence" value="ECO:0007669"/>
    <property type="project" value="InterPro"/>
</dbReference>
<dbReference type="InterPro" id="IPR019363">
    <property type="entry name" value="LDAH"/>
</dbReference>
<comment type="subcellular location">
    <subcellularLocation>
        <location evidence="1">Lipid droplet</location>
    </subcellularLocation>
</comment>
<comment type="caution">
    <text evidence="5">The sequence shown here is derived from an EMBL/GenBank/DDBJ whole genome shotgun (WGS) entry which is preliminary data.</text>
</comment>
<dbReference type="EMBL" id="JASBNA010000048">
    <property type="protein sequence ID" value="KAK7680572.1"/>
    <property type="molecule type" value="Genomic_DNA"/>
</dbReference>
<comment type="similarity">
    <text evidence="2">Belongs to the AB hydrolase superfamily. LDAH family.</text>
</comment>
<sequence>MSSVNTLPDFLEPWGSRLPGQPSSEPRYTNALFRHNRLPLSSHALWWPSSTSSTSVLLIFIPGNPGLADFYTPFLNDIHEKSDGSLPIIARAHLGHTPHIDHNEAYVDRASVGLASQIESIIELIDASKTIYDKLVLVGHSVGSWLVLQALKARPEAVNSVFLLFPTIANIGDTPNGRKLSWLFHHPFPKIISYLSICAGLLPLGVVSYLYKDWPTPQVHVLRSLLKSPSAVYASLSMADEEMKTIKEADVDLLTTFGDRIHLYFAENDNWVGEQKDLLLKMFDERHRVVHGDSDIPHAFCINHGEPLAVQCFEWLKEGGLIT</sequence>
<evidence type="ECO:0000256" key="1">
    <source>
        <dbReference type="ARBA" id="ARBA00004502"/>
    </source>
</evidence>
<keyword evidence="3" id="KW-0551">Lipid droplet</keyword>
<dbReference type="Pfam" id="PF10230">
    <property type="entry name" value="LIDHydrolase"/>
    <property type="match status" value="1"/>
</dbReference>
<evidence type="ECO:0000313" key="6">
    <source>
        <dbReference type="Proteomes" id="UP001385951"/>
    </source>
</evidence>
<dbReference type="Proteomes" id="UP001385951">
    <property type="component" value="Unassembled WGS sequence"/>
</dbReference>
<dbReference type="GO" id="GO:0016298">
    <property type="term" value="F:lipase activity"/>
    <property type="evidence" value="ECO:0007669"/>
    <property type="project" value="InterPro"/>
</dbReference>
<name>A0AAW0FK67_9APHY</name>
<evidence type="ECO:0008006" key="7">
    <source>
        <dbReference type="Google" id="ProtNLM"/>
    </source>
</evidence>
<dbReference type="SUPFAM" id="SSF53474">
    <property type="entry name" value="alpha/beta-Hydrolases"/>
    <property type="match status" value="1"/>
</dbReference>
<keyword evidence="4" id="KW-0378">Hydrolase</keyword>
<dbReference type="PANTHER" id="PTHR13390">
    <property type="entry name" value="LIPASE"/>
    <property type="match status" value="1"/>
</dbReference>